<dbReference type="Gene3D" id="2.40.420.20">
    <property type="match status" value="1"/>
</dbReference>
<organism evidence="5 6">
    <name type="scientific">Thiorhodococcus fuscus</name>
    <dbReference type="NCBI Taxonomy" id="527200"/>
    <lineage>
        <taxon>Bacteria</taxon>
        <taxon>Pseudomonadati</taxon>
        <taxon>Pseudomonadota</taxon>
        <taxon>Gammaproteobacteria</taxon>
        <taxon>Chromatiales</taxon>
        <taxon>Chromatiaceae</taxon>
        <taxon>Thiorhodococcus</taxon>
    </lineage>
</organism>
<feature type="transmembrane region" description="Helical" evidence="2">
    <location>
        <begin position="24"/>
        <end position="42"/>
    </location>
</feature>
<dbReference type="Gene3D" id="2.40.50.100">
    <property type="match status" value="1"/>
</dbReference>
<dbReference type="Pfam" id="PF25954">
    <property type="entry name" value="Beta-barrel_RND_2"/>
    <property type="match status" value="1"/>
</dbReference>
<dbReference type="Proteomes" id="UP001597337">
    <property type="component" value="Unassembled WGS sequence"/>
</dbReference>
<dbReference type="PANTHER" id="PTHR30469">
    <property type="entry name" value="MULTIDRUG RESISTANCE PROTEIN MDTA"/>
    <property type="match status" value="1"/>
</dbReference>
<dbReference type="InterPro" id="IPR058624">
    <property type="entry name" value="MdtA-like_HH"/>
</dbReference>
<gene>
    <name evidence="5" type="ORF">ACFSJC_08865</name>
</gene>
<dbReference type="Pfam" id="PF25876">
    <property type="entry name" value="HH_MFP_RND"/>
    <property type="match status" value="1"/>
</dbReference>
<dbReference type="SUPFAM" id="SSF111369">
    <property type="entry name" value="HlyD-like secretion proteins"/>
    <property type="match status" value="1"/>
</dbReference>
<evidence type="ECO:0000256" key="2">
    <source>
        <dbReference type="SAM" id="Phobius"/>
    </source>
</evidence>
<evidence type="ECO:0000259" key="4">
    <source>
        <dbReference type="Pfam" id="PF25954"/>
    </source>
</evidence>
<dbReference type="InterPro" id="IPR006143">
    <property type="entry name" value="RND_pump_MFP"/>
</dbReference>
<comment type="caution">
    <text evidence="5">The sequence shown here is derived from an EMBL/GenBank/DDBJ whole genome shotgun (WGS) entry which is preliminary data.</text>
</comment>
<keyword evidence="6" id="KW-1185">Reference proteome</keyword>
<keyword evidence="2" id="KW-1133">Transmembrane helix</keyword>
<reference evidence="6" key="1">
    <citation type="journal article" date="2019" name="Int. J. Syst. Evol. Microbiol.">
        <title>The Global Catalogue of Microorganisms (GCM) 10K type strain sequencing project: providing services to taxonomists for standard genome sequencing and annotation.</title>
        <authorList>
            <consortium name="The Broad Institute Genomics Platform"/>
            <consortium name="The Broad Institute Genome Sequencing Center for Infectious Disease"/>
            <person name="Wu L."/>
            <person name="Ma J."/>
        </authorList>
    </citation>
    <scope>NUCLEOTIDE SEQUENCE [LARGE SCALE GENOMIC DNA]</scope>
    <source>
        <strain evidence="6">KACC 12597</strain>
    </source>
</reference>
<dbReference type="PANTHER" id="PTHR30469:SF38">
    <property type="entry name" value="HLYD FAMILY SECRETION PROTEIN"/>
    <property type="match status" value="1"/>
</dbReference>
<sequence length="410" mass="44968">MDQPSNRANTQLDPDAVTRPSRKTLLFTLALAGGLGWLAWAVQQQLQETADSQGRDGDQRPIPVEVAPIVHGPIEKRRTFTGTLEAQAEFVVAPKVSGRIEDIGLDLADEVKRGQVVAMLDDAEYVQEVARAEANLAVARASHLEAESLLKIAERELERVEKLQTRGLSSDSQLDTSRAEQLAKRALVSVTEARVASAQADLEGARIRLGYTQVTADWRGGSERRMVAERYVDEGETVTANTALLRIVELDPITAVFSVTERDYAELRTGMAALISTDAFPGESFEGRIQRIAPVFRESTRQARVEIGVENPSRRLKPGMFARATLILDRHEDATILPEQALTKRDAGEGIFVIAPESSQALWRPVRSGIQEGDRLEVIGDGLEGRVVTLGQQQLRDGARVRVVEPETAP</sequence>
<keyword evidence="2" id="KW-0812">Transmembrane</keyword>
<dbReference type="InterPro" id="IPR058792">
    <property type="entry name" value="Beta-barrel_RND_2"/>
</dbReference>
<dbReference type="Gene3D" id="2.40.30.170">
    <property type="match status" value="1"/>
</dbReference>
<evidence type="ECO:0000313" key="6">
    <source>
        <dbReference type="Proteomes" id="UP001597337"/>
    </source>
</evidence>
<dbReference type="EMBL" id="JBHUHX010000016">
    <property type="protein sequence ID" value="MFD2111949.1"/>
    <property type="molecule type" value="Genomic_DNA"/>
</dbReference>
<proteinExistence type="inferred from homology"/>
<dbReference type="RefSeq" id="WP_386025804.1">
    <property type="nucleotide sequence ID" value="NZ_JBHUHX010000016.1"/>
</dbReference>
<evidence type="ECO:0000256" key="1">
    <source>
        <dbReference type="ARBA" id="ARBA00009477"/>
    </source>
</evidence>
<keyword evidence="2" id="KW-0472">Membrane</keyword>
<accession>A0ABW4YB42</accession>
<dbReference type="Gene3D" id="1.10.287.470">
    <property type="entry name" value="Helix hairpin bin"/>
    <property type="match status" value="1"/>
</dbReference>
<evidence type="ECO:0000259" key="3">
    <source>
        <dbReference type="Pfam" id="PF25876"/>
    </source>
</evidence>
<feature type="domain" description="CusB-like beta-barrel" evidence="4">
    <location>
        <begin position="257"/>
        <end position="326"/>
    </location>
</feature>
<comment type="similarity">
    <text evidence="1">Belongs to the membrane fusion protein (MFP) (TC 8.A.1) family.</text>
</comment>
<evidence type="ECO:0000313" key="5">
    <source>
        <dbReference type="EMBL" id="MFD2111949.1"/>
    </source>
</evidence>
<protein>
    <submittedName>
        <fullName evidence="5">Efflux RND transporter periplasmic adaptor subunit</fullName>
    </submittedName>
</protein>
<dbReference type="NCBIfam" id="TIGR01730">
    <property type="entry name" value="RND_mfp"/>
    <property type="match status" value="1"/>
</dbReference>
<feature type="domain" description="Multidrug resistance protein MdtA-like alpha-helical hairpin" evidence="3">
    <location>
        <begin position="136"/>
        <end position="212"/>
    </location>
</feature>
<name>A0ABW4YB42_9GAMM</name>